<keyword evidence="2" id="KW-0238">DNA-binding</keyword>
<evidence type="ECO:0000313" key="6">
    <source>
        <dbReference type="Proteomes" id="UP000654257"/>
    </source>
</evidence>
<evidence type="ECO:0000256" key="3">
    <source>
        <dbReference type="ARBA" id="ARBA00023163"/>
    </source>
</evidence>
<dbReference type="InterPro" id="IPR000835">
    <property type="entry name" value="HTH_MarR-typ"/>
</dbReference>
<evidence type="ECO:0000259" key="4">
    <source>
        <dbReference type="PROSITE" id="PS50995"/>
    </source>
</evidence>
<sequence length="157" mass="17363">MAVHHETAEELVEEVFLFGRALKLAVGNSDSSLLPPALTGVLGMLSIHGECRQTELASLLCLSQSALSRQLSDLVEWGYITRTPDPDDRRAALVRVSDSGFEILERIKESRVARLSTMLGEWSEEQALAALESVRHLKDTFTDQARHASADYTLIAR</sequence>
<keyword evidence="1" id="KW-0805">Transcription regulation</keyword>
<dbReference type="InterPro" id="IPR036390">
    <property type="entry name" value="WH_DNA-bd_sf"/>
</dbReference>
<organism evidence="5 6">
    <name type="scientific">Rhodococcoides trifolii</name>
    <dbReference type="NCBI Taxonomy" id="908250"/>
    <lineage>
        <taxon>Bacteria</taxon>
        <taxon>Bacillati</taxon>
        <taxon>Actinomycetota</taxon>
        <taxon>Actinomycetes</taxon>
        <taxon>Mycobacteriales</taxon>
        <taxon>Nocardiaceae</taxon>
        <taxon>Rhodococcoides</taxon>
    </lineage>
</organism>
<gene>
    <name evidence="5" type="ORF">GCM10007304_09590</name>
</gene>
<keyword evidence="3" id="KW-0804">Transcription</keyword>
<dbReference type="Proteomes" id="UP000654257">
    <property type="component" value="Unassembled WGS sequence"/>
</dbReference>
<dbReference type="PANTHER" id="PTHR39515:SF2">
    <property type="entry name" value="HTH-TYPE TRANSCRIPTIONAL REGULATOR RV0880"/>
    <property type="match status" value="1"/>
</dbReference>
<dbReference type="RefSeq" id="WP_188543508.1">
    <property type="nucleotide sequence ID" value="NZ_BMCU01000001.1"/>
</dbReference>
<dbReference type="Pfam" id="PF12802">
    <property type="entry name" value="MarR_2"/>
    <property type="match status" value="1"/>
</dbReference>
<comment type="caution">
    <text evidence="5">The sequence shown here is derived from an EMBL/GenBank/DDBJ whole genome shotgun (WGS) entry which is preliminary data.</text>
</comment>
<keyword evidence="6" id="KW-1185">Reference proteome</keyword>
<dbReference type="PRINTS" id="PR00598">
    <property type="entry name" value="HTHMARR"/>
</dbReference>
<dbReference type="EMBL" id="BMCU01000001">
    <property type="protein sequence ID" value="GGF97744.1"/>
    <property type="molecule type" value="Genomic_DNA"/>
</dbReference>
<dbReference type="SUPFAM" id="SSF46785">
    <property type="entry name" value="Winged helix' DNA-binding domain"/>
    <property type="match status" value="1"/>
</dbReference>
<reference evidence="5" key="1">
    <citation type="journal article" date="2014" name="Int. J. Syst. Evol. Microbiol.">
        <title>Complete genome sequence of Corynebacterium casei LMG S-19264T (=DSM 44701T), isolated from a smear-ripened cheese.</title>
        <authorList>
            <consortium name="US DOE Joint Genome Institute (JGI-PGF)"/>
            <person name="Walter F."/>
            <person name="Albersmeier A."/>
            <person name="Kalinowski J."/>
            <person name="Ruckert C."/>
        </authorList>
    </citation>
    <scope>NUCLEOTIDE SEQUENCE</scope>
    <source>
        <strain evidence="5">CCM 7905</strain>
    </source>
</reference>
<dbReference type="GO" id="GO:0003677">
    <property type="term" value="F:DNA binding"/>
    <property type="evidence" value="ECO:0007669"/>
    <property type="project" value="UniProtKB-KW"/>
</dbReference>
<evidence type="ECO:0000256" key="1">
    <source>
        <dbReference type="ARBA" id="ARBA00023015"/>
    </source>
</evidence>
<reference evidence="5" key="2">
    <citation type="submission" date="2020-09" db="EMBL/GenBank/DDBJ databases">
        <authorList>
            <person name="Sun Q."/>
            <person name="Sedlacek I."/>
        </authorList>
    </citation>
    <scope>NUCLEOTIDE SEQUENCE</scope>
    <source>
        <strain evidence="5">CCM 7905</strain>
    </source>
</reference>
<evidence type="ECO:0000256" key="2">
    <source>
        <dbReference type="ARBA" id="ARBA00023125"/>
    </source>
</evidence>
<dbReference type="InterPro" id="IPR023187">
    <property type="entry name" value="Tscrpt_reg_MarR-type_CS"/>
</dbReference>
<dbReference type="PROSITE" id="PS50995">
    <property type="entry name" value="HTH_MARR_2"/>
    <property type="match status" value="1"/>
</dbReference>
<dbReference type="AlphaFoldDB" id="A0A917FSC0"/>
<evidence type="ECO:0000313" key="5">
    <source>
        <dbReference type="EMBL" id="GGF97744.1"/>
    </source>
</evidence>
<accession>A0A917FSC0</accession>
<dbReference type="GO" id="GO:0003700">
    <property type="term" value="F:DNA-binding transcription factor activity"/>
    <property type="evidence" value="ECO:0007669"/>
    <property type="project" value="InterPro"/>
</dbReference>
<dbReference type="InterPro" id="IPR036388">
    <property type="entry name" value="WH-like_DNA-bd_sf"/>
</dbReference>
<name>A0A917FSC0_9NOCA</name>
<protein>
    <recommendedName>
        <fullName evidence="4">HTH marR-type domain-containing protein</fullName>
    </recommendedName>
</protein>
<feature type="domain" description="HTH marR-type" evidence="4">
    <location>
        <begin position="8"/>
        <end position="143"/>
    </location>
</feature>
<dbReference type="SMART" id="SM00347">
    <property type="entry name" value="HTH_MARR"/>
    <property type="match status" value="1"/>
</dbReference>
<dbReference type="PROSITE" id="PS01117">
    <property type="entry name" value="HTH_MARR_1"/>
    <property type="match status" value="1"/>
</dbReference>
<dbReference type="InterPro" id="IPR052526">
    <property type="entry name" value="HTH-type_Bedaq_tolerance"/>
</dbReference>
<proteinExistence type="predicted"/>
<dbReference type="Gene3D" id="1.10.10.10">
    <property type="entry name" value="Winged helix-like DNA-binding domain superfamily/Winged helix DNA-binding domain"/>
    <property type="match status" value="1"/>
</dbReference>
<dbReference type="PANTHER" id="PTHR39515">
    <property type="entry name" value="CONSERVED PROTEIN"/>
    <property type="match status" value="1"/>
</dbReference>